<comment type="subcellular location">
    <subcellularLocation>
        <location evidence="1 6">Membrane</location>
        <topology evidence="1 6">Multi-pass membrane protein</topology>
    </subcellularLocation>
</comment>
<evidence type="ECO:0000256" key="3">
    <source>
        <dbReference type="ARBA" id="ARBA00022692"/>
    </source>
</evidence>
<reference evidence="7 8" key="1">
    <citation type="journal article" date="2017" name="Nat. Ecol. Evol.">
        <title>Scallop genome provides insights into evolution of bilaterian karyotype and development.</title>
        <authorList>
            <person name="Wang S."/>
            <person name="Zhang J."/>
            <person name="Jiao W."/>
            <person name="Li J."/>
            <person name="Xun X."/>
            <person name="Sun Y."/>
            <person name="Guo X."/>
            <person name="Huan P."/>
            <person name="Dong B."/>
            <person name="Zhang L."/>
            <person name="Hu X."/>
            <person name="Sun X."/>
            <person name="Wang J."/>
            <person name="Zhao C."/>
            <person name="Wang Y."/>
            <person name="Wang D."/>
            <person name="Huang X."/>
            <person name="Wang R."/>
            <person name="Lv J."/>
            <person name="Li Y."/>
            <person name="Zhang Z."/>
            <person name="Liu B."/>
            <person name="Lu W."/>
            <person name="Hui Y."/>
            <person name="Liang J."/>
            <person name="Zhou Z."/>
            <person name="Hou R."/>
            <person name="Li X."/>
            <person name="Liu Y."/>
            <person name="Li H."/>
            <person name="Ning X."/>
            <person name="Lin Y."/>
            <person name="Zhao L."/>
            <person name="Xing Q."/>
            <person name="Dou J."/>
            <person name="Li Y."/>
            <person name="Mao J."/>
            <person name="Guo H."/>
            <person name="Dou H."/>
            <person name="Li T."/>
            <person name="Mu C."/>
            <person name="Jiang W."/>
            <person name="Fu Q."/>
            <person name="Fu X."/>
            <person name="Miao Y."/>
            <person name="Liu J."/>
            <person name="Yu Q."/>
            <person name="Li R."/>
            <person name="Liao H."/>
            <person name="Li X."/>
            <person name="Kong Y."/>
            <person name="Jiang Z."/>
            <person name="Chourrout D."/>
            <person name="Li R."/>
            <person name="Bao Z."/>
        </authorList>
    </citation>
    <scope>NUCLEOTIDE SEQUENCE [LARGE SCALE GENOMIC DNA]</scope>
    <source>
        <strain evidence="7 8">PY_sf001</strain>
    </source>
</reference>
<evidence type="ECO:0000256" key="5">
    <source>
        <dbReference type="ARBA" id="ARBA00023136"/>
    </source>
</evidence>
<evidence type="ECO:0000256" key="2">
    <source>
        <dbReference type="ARBA" id="ARBA00022448"/>
    </source>
</evidence>
<accession>A0A210R626</accession>
<feature type="transmembrane region" description="Helical" evidence="6">
    <location>
        <begin position="185"/>
        <end position="204"/>
    </location>
</feature>
<protein>
    <recommendedName>
        <fullName evidence="6">Amino acid transporter</fullName>
    </recommendedName>
</protein>
<dbReference type="InterPro" id="IPR036458">
    <property type="entry name" value="Na:dicarbo_symporter_sf"/>
</dbReference>
<keyword evidence="5 6" id="KW-0472">Membrane</keyword>
<dbReference type="SUPFAM" id="SSF118215">
    <property type="entry name" value="Proton glutamate symport protein"/>
    <property type="match status" value="1"/>
</dbReference>
<feature type="transmembrane region" description="Helical" evidence="6">
    <location>
        <begin position="393"/>
        <end position="413"/>
    </location>
</feature>
<dbReference type="Gene3D" id="1.10.3860.10">
    <property type="entry name" value="Sodium:dicarboxylate symporter"/>
    <property type="match status" value="1"/>
</dbReference>
<feature type="transmembrane region" description="Helical" evidence="6">
    <location>
        <begin position="224"/>
        <end position="246"/>
    </location>
</feature>
<keyword evidence="4 6" id="KW-1133">Transmembrane helix</keyword>
<evidence type="ECO:0000256" key="6">
    <source>
        <dbReference type="RuleBase" id="RU361216"/>
    </source>
</evidence>
<dbReference type="PANTHER" id="PTHR11958:SF99">
    <property type="entry name" value="SODIUM-DEPENDENT EXCITATORY AMINO ACID TRANSPORTER GLT-6-RELATED"/>
    <property type="match status" value="1"/>
</dbReference>
<dbReference type="GO" id="GO:0005886">
    <property type="term" value="C:plasma membrane"/>
    <property type="evidence" value="ECO:0007669"/>
    <property type="project" value="TreeGrafter"/>
</dbReference>
<proteinExistence type="inferred from homology"/>
<gene>
    <name evidence="7" type="ORF">KP79_PYT13785</name>
</gene>
<dbReference type="GO" id="GO:0015501">
    <property type="term" value="F:glutamate:sodium symporter activity"/>
    <property type="evidence" value="ECO:0007669"/>
    <property type="project" value="TreeGrafter"/>
</dbReference>
<organism evidence="7 8">
    <name type="scientific">Mizuhopecten yessoensis</name>
    <name type="common">Japanese scallop</name>
    <name type="synonym">Patinopecten yessoensis</name>
    <dbReference type="NCBI Taxonomy" id="6573"/>
    <lineage>
        <taxon>Eukaryota</taxon>
        <taxon>Metazoa</taxon>
        <taxon>Spiralia</taxon>
        <taxon>Lophotrochozoa</taxon>
        <taxon>Mollusca</taxon>
        <taxon>Bivalvia</taxon>
        <taxon>Autobranchia</taxon>
        <taxon>Pteriomorphia</taxon>
        <taxon>Pectinida</taxon>
        <taxon>Pectinoidea</taxon>
        <taxon>Pectinidae</taxon>
        <taxon>Mizuhopecten</taxon>
    </lineage>
</organism>
<dbReference type="GO" id="GO:0015175">
    <property type="term" value="F:neutral L-amino acid transmembrane transporter activity"/>
    <property type="evidence" value="ECO:0007669"/>
    <property type="project" value="TreeGrafter"/>
</dbReference>
<comment type="caution">
    <text evidence="6">Lacks conserved residue(s) required for the propagation of feature annotation.</text>
</comment>
<feature type="transmembrane region" description="Helical" evidence="6">
    <location>
        <begin position="425"/>
        <end position="446"/>
    </location>
</feature>
<keyword evidence="3 6" id="KW-0812">Transmembrane</keyword>
<feature type="transmembrane region" description="Helical" evidence="6">
    <location>
        <begin position="370"/>
        <end position="387"/>
    </location>
</feature>
<feature type="transmembrane region" description="Helical" evidence="6">
    <location>
        <begin position="333"/>
        <end position="358"/>
    </location>
</feature>
<feature type="transmembrane region" description="Helical" evidence="6">
    <location>
        <begin position="84"/>
        <end position="106"/>
    </location>
</feature>
<dbReference type="OrthoDB" id="5877963at2759"/>
<dbReference type="Proteomes" id="UP000242188">
    <property type="component" value="Unassembled WGS sequence"/>
</dbReference>
<dbReference type="InterPro" id="IPR050746">
    <property type="entry name" value="DAACS"/>
</dbReference>
<evidence type="ECO:0000256" key="1">
    <source>
        <dbReference type="ARBA" id="ARBA00004141"/>
    </source>
</evidence>
<dbReference type="PRINTS" id="PR00173">
    <property type="entry name" value="EDTRNSPORT"/>
</dbReference>
<dbReference type="GO" id="GO:0005313">
    <property type="term" value="F:L-glutamate transmembrane transporter activity"/>
    <property type="evidence" value="ECO:0007669"/>
    <property type="project" value="TreeGrafter"/>
</dbReference>
<dbReference type="Pfam" id="PF00375">
    <property type="entry name" value="SDF"/>
    <property type="match status" value="1"/>
</dbReference>
<evidence type="ECO:0000313" key="7">
    <source>
        <dbReference type="EMBL" id="OWF56480.1"/>
    </source>
</evidence>
<dbReference type="PANTHER" id="PTHR11958">
    <property type="entry name" value="SODIUM/DICARBOXYLATE SYMPORTER-RELATED"/>
    <property type="match status" value="1"/>
</dbReference>
<dbReference type="GO" id="GO:0070778">
    <property type="term" value="P:L-aspartate transmembrane transport"/>
    <property type="evidence" value="ECO:0007669"/>
    <property type="project" value="TreeGrafter"/>
</dbReference>
<feature type="transmembrane region" description="Helical" evidence="6">
    <location>
        <begin position="12"/>
        <end position="32"/>
    </location>
</feature>
<feature type="transmembrane region" description="Helical" evidence="6">
    <location>
        <begin position="292"/>
        <end position="313"/>
    </location>
</feature>
<dbReference type="GO" id="GO:0098712">
    <property type="term" value="P:L-glutamate import across plasma membrane"/>
    <property type="evidence" value="ECO:0007669"/>
    <property type="project" value="TreeGrafter"/>
</dbReference>
<keyword evidence="6" id="KW-0769">Symport</keyword>
<evidence type="ECO:0000256" key="4">
    <source>
        <dbReference type="ARBA" id="ARBA00022989"/>
    </source>
</evidence>
<comment type="caution">
    <text evidence="7">The sequence shown here is derived from an EMBL/GenBank/DDBJ whole genome shotgun (WGS) entry which is preliminary data.</text>
</comment>
<keyword evidence="2 6" id="KW-0813">Transport</keyword>
<evidence type="ECO:0000313" key="8">
    <source>
        <dbReference type="Proteomes" id="UP000242188"/>
    </source>
</evidence>
<dbReference type="InterPro" id="IPR001991">
    <property type="entry name" value="Na-dicarboxylate_symporter"/>
</dbReference>
<keyword evidence="8" id="KW-1185">Reference proteome</keyword>
<sequence length="463" mass="49984">MAKGCVRSNTLLVFTIGGVMCGVGLGVLIQHLGPSQTTLMWVGLPGELYIRFLKMLIVPLVVTSVISGTSSLNANSSGKVGACTVVYFLLTNFVGCVIGCLLTVLVTPGNSLPKDACVMEQKSSEISYHDLFADVFRNLVPDNLFLSTFQQTQTRYQMQNTCISTNQTEDRQTTRKKTLEPVDGANVLGILTVSFLVGICAGKVKEDVEVFRAFFNSSFNIMLYLMRLFMWCTPLALLSLLAKIVSSTDSLLEDLTAIGMYLVTVTVGQCIVVMVIVPLLCIIVIRKNPMHFYYALREPLMLSIATASTAAAIPDTVCILVTGMGVDKHVAQFLVPLSTTIGRCGTSLYVSVASVFLLQMQTSGTNAETVALVCLMATLLSTAAPSVTGSSMAVIILILSNFSVSSDLVAILFSTDWIIDRIRTITNYVVQVLGILITNSLCVPLTSNAVRRISDVSSFNTHL</sequence>
<dbReference type="AlphaFoldDB" id="A0A210R626"/>
<comment type="similarity">
    <text evidence="6">Belongs to the dicarboxylate/amino acid:cation symporter (DAACS) (TC 2.A.23) family.</text>
</comment>
<name>A0A210R626_MIZYE</name>
<feature type="transmembrane region" description="Helical" evidence="6">
    <location>
        <begin position="258"/>
        <end position="285"/>
    </location>
</feature>
<dbReference type="EMBL" id="NEDP02000186">
    <property type="protein sequence ID" value="OWF56480.1"/>
    <property type="molecule type" value="Genomic_DNA"/>
</dbReference>
<feature type="transmembrane region" description="Helical" evidence="6">
    <location>
        <begin position="52"/>
        <end position="72"/>
    </location>
</feature>